<accession>A0A8H4UPE9</accession>
<evidence type="ECO:0000256" key="3">
    <source>
        <dbReference type="ARBA" id="ARBA00009557"/>
    </source>
</evidence>
<comment type="function">
    <text evidence="9">Actin-binding protein involved in motile and morphological processes. Inhibits actin polymerization, likely by sequestering G-actin.</text>
</comment>
<evidence type="ECO:0000256" key="8">
    <source>
        <dbReference type="ARBA" id="ARBA00038532"/>
    </source>
</evidence>
<dbReference type="GO" id="GO:0030042">
    <property type="term" value="P:actin filament depolymerization"/>
    <property type="evidence" value="ECO:0007669"/>
    <property type="project" value="TreeGrafter"/>
</dbReference>
<dbReference type="PANTHER" id="PTHR13759">
    <property type="entry name" value="TWINFILIN"/>
    <property type="match status" value="1"/>
</dbReference>
<sequence length="347" mass="38190">MDGPAEARGSGGVDKMQSGISASQELQAEFNSLLASHDTFGVLATIERESLVPIATLPSKSASFAENLAGLQPHIKSDAALYIILRRYDSAPQFLGITYVPDSAPVRQKMLFASTRLTLVRELGSEHFRETILVTTPEELSQKGFEKHDAHTKLDAPLTEEEQSLSEVKRAEQEAGSGTGVKEIHLSKSFSMPVSEDAIAAMKEVGQDGGRVVTMLRINPDTEVVELVPESPTPSTIGELTQVISSSEPRFTFYRFTHTHDGAEQSPVLFFYTCPATAGNKSIKFRMMYPLMKRAVLDVADKQAGLRLEKRFEVEEPSEITEQSVLEDLHPKVTARQGFSRPKRPGR</sequence>
<dbReference type="GO" id="GO:0005938">
    <property type="term" value="C:cell cortex"/>
    <property type="evidence" value="ECO:0007669"/>
    <property type="project" value="UniProtKB-SubCell"/>
</dbReference>
<dbReference type="EMBL" id="JABEYC010000209">
    <property type="protein sequence ID" value="KAF4980753.1"/>
    <property type="molecule type" value="Genomic_DNA"/>
</dbReference>
<dbReference type="FunFam" id="3.40.20.10:FF:000007">
    <property type="entry name" value="Twinfilin-1 isoform 1"/>
    <property type="match status" value="1"/>
</dbReference>
<dbReference type="GO" id="GO:0005884">
    <property type="term" value="C:actin filament"/>
    <property type="evidence" value="ECO:0007669"/>
    <property type="project" value="TreeGrafter"/>
</dbReference>
<evidence type="ECO:0000256" key="6">
    <source>
        <dbReference type="ARBA" id="ARBA00023203"/>
    </source>
</evidence>
<dbReference type="GO" id="GO:0051016">
    <property type="term" value="P:barbed-end actin filament capping"/>
    <property type="evidence" value="ECO:0007669"/>
    <property type="project" value="TreeGrafter"/>
</dbReference>
<evidence type="ECO:0000256" key="10">
    <source>
        <dbReference type="ARBA" id="ARBA00069496"/>
    </source>
</evidence>
<proteinExistence type="inferred from homology"/>
<evidence type="ECO:0000259" key="12">
    <source>
        <dbReference type="PROSITE" id="PS51263"/>
    </source>
</evidence>
<evidence type="ECO:0000313" key="13">
    <source>
        <dbReference type="EMBL" id="KAF4980753.1"/>
    </source>
</evidence>
<dbReference type="Gene3D" id="3.40.20.10">
    <property type="entry name" value="Severin"/>
    <property type="match status" value="2"/>
</dbReference>
<evidence type="ECO:0000256" key="11">
    <source>
        <dbReference type="SAM" id="MobiDB-lite"/>
    </source>
</evidence>
<reference evidence="13" key="1">
    <citation type="journal article" date="2020" name="BMC Genomics">
        <title>Correction to: Identification and distribution of gene clusters required for synthesis of sphingolipid metabolism inhibitors in diverse species of the filamentous fungus Fusarium.</title>
        <authorList>
            <person name="Kim H.S."/>
            <person name="Lohmar J.M."/>
            <person name="Busman M."/>
            <person name="Brown D.W."/>
            <person name="Naumann T.A."/>
            <person name="Divon H.H."/>
            <person name="Lysoe E."/>
            <person name="Uhlig S."/>
            <person name="Proctor R.H."/>
        </authorList>
    </citation>
    <scope>NUCLEOTIDE SEQUENCE</scope>
    <source>
        <strain evidence="13">NRRL 22465</strain>
    </source>
</reference>
<gene>
    <name evidence="13" type="ORF">FZEAL_3308</name>
</gene>
<dbReference type="SMART" id="SM00102">
    <property type="entry name" value="ADF"/>
    <property type="match status" value="2"/>
</dbReference>
<reference evidence="13" key="2">
    <citation type="submission" date="2020-05" db="EMBL/GenBank/DDBJ databases">
        <authorList>
            <person name="Kim H.-S."/>
            <person name="Proctor R.H."/>
            <person name="Brown D.W."/>
        </authorList>
    </citation>
    <scope>NUCLEOTIDE SEQUENCE</scope>
    <source>
        <strain evidence="13">NRRL 22465</strain>
    </source>
</reference>
<comment type="similarity">
    <text evidence="3">Belongs to the actin-binding proteins ADF family. Twinfilin subfamily.</text>
</comment>
<keyword evidence="6" id="KW-0009">Actin-binding</keyword>
<feature type="region of interest" description="Disordered" evidence="11">
    <location>
        <begin position="317"/>
        <end position="347"/>
    </location>
</feature>
<keyword evidence="7" id="KW-0206">Cytoskeleton</keyword>
<feature type="domain" description="ADF-H" evidence="12">
    <location>
        <begin position="18"/>
        <end position="150"/>
    </location>
</feature>
<dbReference type="FunFam" id="3.40.20.10:FF:000042">
    <property type="entry name" value="Actin depolymerizing protein"/>
    <property type="match status" value="1"/>
</dbReference>
<dbReference type="InterPro" id="IPR029006">
    <property type="entry name" value="ADF-H/Gelsolin-like_dom_sf"/>
</dbReference>
<comment type="subcellular location">
    <subcellularLocation>
        <location evidence="2">Cytoplasm</location>
        <location evidence="2">Cell cortex</location>
    </subcellularLocation>
    <subcellularLocation>
        <location evidence="1">Cytoplasm</location>
        <location evidence="1">Cytoskeleton</location>
    </subcellularLocation>
</comment>
<feature type="domain" description="ADF-H" evidence="12">
    <location>
        <begin position="189"/>
        <end position="330"/>
    </location>
</feature>
<dbReference type="Pfam" id="PF00241">
    <property type="entry name" value="Cofilin_ADF"/>
    <property type="match status" value="2"/>
</dbReference>
<evidence type="ECO:0000256" key="7">
    <source>
        <dbReference type="ARBA" id="ARBA00023212"/>
    </source>
</evidence>
<evidence type="ECO:0000256" key="5">
    <source>
        <dbReference type="ARBA" id="ARBA00022737"/>
    </source>
</evidence>
<evidence type="ECO:0000256" key="4">
    <source>
        <dbReference type="ARBA" id="ARBA00022490"/>
    </source>
</evidence>
<evidence type="ECO:0000313" key="14">
    <source>
        <dbReference type="Proteomes" id="UP000635477"/>
    </source>
</evidence>
<protein>
    <recommendedName>
        <fullName evidence="10">Twinfilin</fullName>
    </recommendedName>
</protein>
<dbReference type="SUPFAM" id="SSF55753">
    <property type="entry name" value="Actin depolymerizing proteins"/>
    <property type="match status" value="2"/>
</dbReference>
<name>A0A8H4UPE9_9HYPO</name>
<evidence type="ECO:0000256" key="1">
    <source>
        <dbReference type="ARBA" id="ARBA00004245"/>
    </source>
</evidence>
<dbReference type="PROSITE" id="PS51263">
    <property type="entry name" value="ADF_H"/>
    <property type="match status" value="2"/>
</dbReference>
<evidence type="ECO:0000256" key="2">
    <source>
        <dbReference type="ARBA" id="ARBA00004544"/>
    </source>
</evidence>
<dbReference type="AlphaFoldDB" id="A0A8H4UPE9"/>
<dbReference type="OrthoDB" id="10006997at2759"/>
<keyword evidence="5" id="KW-0677">Repeat</keyword>
<dbReference type="PANTHER" id="PTHR13759:SF1">
    <property type="entry name" value="TWINFILIN"/>
    <property type="match status" value="1"/>
</dbReference>
<feature type="region of interest" description="Disordered" evidence="11">
    <location>
        <begin position="151"/>
        <end position="179"/>
    </location>
</feature>
<dbReference type="GO" id="GO:0051015">
    <property type="term" value="F:actin filament binding"/>
    <property type="evidence" value="ECO:0007669"/>
    <property type="project" value="TreeGrafter"/>
</dbReference>
<dbReference type="InterPro" id="IPR002108">
    <property type="entry name" value="ADF-H"/>
</dbReference>
<keyword evidence="14" id="KW-1185">Reference proteome</keyword>
<keyword evidence="4" id="KW-0963">Cytoplasm</keyword>
<comment type="caution">
    <text evidence="13">The sequence shown here is derived from an EMBL/GenBank/DDBJ whole genome shotgun (WGS) entry which is preliminary data.</text>
</comment>
<dbReference type="CDD" id="cd11285">
    <property type="entry name" value="ADF_Twf-N_like"/>
    <property type="match status" value="1"/>
</dbReference>
<dbReference type="Proteomes" id="UP000635477">
    <property type="component" value="Unassembled WGS sequence"/>
</dbReference>
<evidence type="ECO:0000256" key="9">
    <source>
        <dbReference type="ARBA" id="ARBA00056419"/>
    </source>
</evidence>
<comment type="subunit">
    <text evidence="8">Interacts with G-actin; ADP-actin form.</text>
</comment>
<dbReference type="GO" id="GO:0003785">
    <property type="term" value="F:actin monomer binding"/>
    <property type="evidence" value="ECO:0007669"/>
    <property type="project" value="TreeGrafter"/>
</dbReference>
<dbReference type="InterPro" id="IPR028458">
    <property type="entry name" value="Twinfilin"/>
</dbReference>
<organism evidence="13 14">
    <name type="scientific">Fusarium zealandicum</name>
    <dbReference type="NCBI Taxonomy" id="1053134"/>
    <lineage>
        <taxon>Eukaryota</taxon>
        <taxon>Fungi</taxon>
        <taxon>Dikarya</taxon>
        <taxon>Ascomycota</taxon>
        <taxon>Pezizomycotina</taxon>
        <taxon>Sordariomycetes</taxon>
        <taxon>Hypocreomycetidae</taxon>
        <taxon>Hypocreales</taxon>
        <taxon>Nectriaceae</taxon>
        <taxon>Fusarium</taxon>
        <taxon>Fusarium staphyleae species complex</taxon>
    </lineage>
</organism>